<dbReference type="GO" id="GO:0003700">
    <property type="term" value="F:DNA-binding transcription factor activity"/>
    <property type="evidence" value="ECO:0007669"/>
    <property type="project" value="TreeGrafter"/>
</dbReference>
<evidence type="ECO:0000259" key="5">
    <source>
        <dbReference type="PROSITE" id="PS50977"/>
    </source>
</evidence>
<dbReference type="Pfam" id="PF14246">
    <property type="entry name" value="TetR_C_7"/>
    <property type="match status" value="1"/>
</dbReference>
<dbReference type="FunFam" id="1.10.10.60:FF:000141">
    <property type="entry name" value="TetR family transcriptional regulator"/>
    <property type="match status" value="1"/>
</dbReference>
<dbReference type="InterPro" id="IPR039536">
    <property type="entry name" value="TetR_C_Proteobacteria"/>
</dbReference>
<dbReference type="Gene3D" id="1.10.10.60">
    <property type="entry name" value="Homeodomain-like"/>
    <property type="match status" value="1"/>
</dbReference>
<dbReference type="Pfam" id="PF00440">
    <property type="entry name" value="TetR_N"/>
    <property type="match status" value="1"/>
</dbReference>
<dbReference type="SUPFAM" id="SSF48498">
    <property type="entry name" value="Tetracyclin repressor-like, C-terminal domain"/>
    <property type="match status" value="1"/>
</dbReference>
<keyword evidence="2 4" id="KW-0238">DNA-binding</keyword>
<dbReference type="Gene3D" id="1.10.357.10">
    <property type="entry name" value="Tetracycline Repressor, domain 2"/>
    <property type="match status" value="1"/>
</dbReference>
<keyword evidence="7" id="KW-1185">Reference proteome</keyword>
<dbReference type="GO" id="GO:0000976">
    <property type="term" value="F:transcription cis-regulatory region binding"/>
    <property type="evidence" value="ECO:0007669"/>
    <property type="project" value="TreeGrafter"/>
</dbReference>
<dbReference type="PRINTS" id="PR00455">
    <property type="entry name" value="HTHTETR"/>
</dbReference>
<feature type="DNA-binding region" description="H-T-H motif" evidence="4">
    <location>
        <begin position="57"/>
        <end position="76"/>
    </location>
</feature>
<dbReference type="InterPro" id="IPR001647">
    <property type="entry name" value="HTH_TetR"/>
</dbReference>
<feature type="domain" description="HTH tetR-type" evidence="5">
    <location>
        <begin position="34"/>
        <end position="94"/>
    </location>
</feature>
<keyword evidence="3" id="KW-0804">Transcription</keyword>
<protein>
    <submittedName>
        <fullName evidence="6">TetR family transcriptional regulator</fullName>
    </submittedName>
</protein>
<keyword evidence="1" id="KW-0805">Transcription regulation</keyword>
<proteinExistence type="predicted"/>
<gene>
    <name evidence="6" type="ORF">FRACA_2260001</name>
</gene>
<dbReference type="PANTHER" id="PTHR30055:SF146">
    <property type="entry name" value="HTH-TYPE TRANSCRIPTIONAL DUAL REGULATOR CECR"/>
    <property type="match status" value="1"/>
</dbReference>
<dbReference type="InterPro" id="IPR009057">
    <property type="entry name" value="Homeodomain-like_sf"/>
</dbReference>
<evidence type="ECO:0000256" key="1">
    <source>
        <dbReference type="ARBA" id="ARBA00023015"/>
    </source>
</evidence>
<accession>A0A2I2KR81</accession>
<dbReference type="PROSITE" id="PS50977">
    <property type="entry name" value="HTH_TETR_2"/>
    <property type="match status" value="1"/>
</dbReference>
<dbReference type="InterPro" id="IPR036271">
    <property type="entry name" value="Tet_transcr_reg_TetR-rel_C_sf"/>
</dbReference>
<dbReference type="SUPFAM" id="SSF46689">
    <property type="entry name" value="Homeodomain-like"/>
    <property type="match status" value="1"/>
</dbReference>
<evidence type="ECO:0000256" key="4">
    <source>
        <dbReference type="PROSITE-ProRule" id="PRU00335"/>
    </source>
</evidence>
<evidence type="ECO:0000313" key="7">
    <source>
        <dbReference type="Proteomes" id="UP000234331"/>
    </source>
</evidence>
<evidence type="ECO:0000256" key="3">
    <source>
        <dbReference type="ARBA" id="ARBA00023163"/>
    </source>
</evidence>
<dbReference type="AlphaFoldDB" id="A0A2I2KR81"/>
<name>A0A2I2KR81_9ACTN</name>
<sequence length="233" mass="25433">MPPQPIPAVQAHRYDWPMSAPAPSARRASSRGRIDKRQAILQAAFTVFAAQGYELTSVQEIAAEANVAKATVYSHLDDKEQLFRQTMATVAEAVLADSLAAVDRLRAVGDDLRAVWEDVADELVRVCCDERARALRSLAYAQVARFPDLIADVQGRTSVRLAEALADRIARLSLSGRIRPADPTCAAEQFLALLTGPIETRSRMGTREIPAEELLVVSRSAVDTFLRAYAADS</sequence>
<dbReference type="GO" id="GO:0045892">
    <property type="term" value="P:negative regulation of DNA-templated transcription"/>
    <property type="evidence" value="ECO:0007669"/>
    <property type="project" value="UniProtKB-ARBA"/>
</dbReference>
<organism evidence="6 7">
    <name type="scientific">Frankia canadensis</name>
    <dbReference type="NCBI Taxonomy" id="1836972"/>
    <lineage>
        <taxon>Bacteria</taxon>
        <taxon>Bacillati</taxon>
        <taxon>Actinomycetota</taxon>
        <taxon>Actinomycetes</taxon>
        <taxon>Frankiales</taxon>
        <taxon>Frankiaceae</taxon>
        <taxon>Frankia</taxon>
    </lineage>
</organism>
<dbReference type="PANTHER" id="PTHR30055">
    <property type="entry name" value="HTH-TYPE TRANSCRIPTIONAL REGULATOR RUTR"/>
    <property type="match status" value="1"/>
</dbReference>
<evidence type="ECO:0000313" key="6">
    <source>
        <dbReference type="EMBL" id="SNQ48174.1"/>
    </source>
</evidence>
<reference evidence="6 7" key="1">
    <citation type="submission" date="2017-06" db="EMBL/GenBank/DDBJ databases">
        <authorList>
            <person name="Kim H.J."/>
            <person name="Triplett B.A."/>
        </authorList>
    </citation>
    <scope>NUCLEOTIDE SEQUENCE [LARGE SCALE GENOMIC DNA]</scope>
    <source>
        <strain evidence="6">FRACA_ARgP5</strain>
    </source>
</reference>
<dbReference type="Proteomes" id="UP000234331">
    <property type="component" value="Unassembled WGS sequence"/>
</dbReference>
<evidence type="ECO:0000256" key="2">
    <source>
        <dbReference type="ARBA" id="ARBA00023125"/>
    </source>
</evidence>
<dbReference type="EMBL" id="FZMO01000142">
    <property type="protein sequence ID" value="SNQ48174.1"/>
    <property type="molecule type" value="Genomic_DNA"/>
</dbReference>
<dbReference type="InterPro" id="IPR050109">
    <property type="entry name" value="HTH-type_TetR-like_transc_reg"/>
</dbReference>